<dbReference type="AlphaFoldDB" id="A0A7I7YY42"/>
<reference evidence="2 3" key="1">
    <citation type="journal article" date="2019" name="Emerg. Microbes Infect.">
        <title>Comprehensive subspecies identification of 175 nontuberculous mycobacteria species based on 7547 genomic profiles.</title>
        <authorList>
            <person name="Matsumoto Y."/>
            <person name="Kinjo T."/>
            <person name="Motooka D."/>
            <person name="Nabeya D."/>
            <person name="Jung N."/>
            <person name="Uechi K."/>
            <person name="Horii T."/>
            <person name="Iida T."/>
            <person name="Fujita J."/>
            <person name="Nakamura S."/>
        </authorList>
    </citation>
    <scope>NUCLEOTIDE SEQUENCE [LARGE SCALE GENOMIC DNA]</scope>
    <source>
        <strain evidence="2 3">JCM 14742</strain>
    </source>
</reference>
<name>A0A7I7YY42_9MYCO</name>
<accession>A0A7I7YY42</accession>
<sequence>MLRGRILDTQNAVLNAYPDHDLAAVGDWMLLAAIEALIDDHEYLANYHLAWFAAISRLGAV</sequence>
<protein>
    <recommendedName>
        <fullName evidence="1">DUF5631 domain-containing protein</fullName>
    </recommendedName>
</protein>
<keyword evidence="3" id="KW-1185">Reference proteome</keyword>
<gene>
    <name evidence="2" type="ORF">MPRM_38700</name>
</gene>
<evidence type="ECO:0000313" key="2">
    <source>
        <dbReference type="EMBL" id="BBZ46589.1"/>
    </source>
</evidence>
<organism evidence="2 3">
    <name type="scientific">Mycobacterium parmense</name>
    <dbReference type="NCBI Taxonomy" id="185642"/>
    <lineage>
        <taxon>Bacteria</taxon>
        <taxon>Bacillati</taxon>
        <taxon>Actinomycetota</taxon>
        <taxon>Actinomycetes</taxon>
        <taxon>Mycobacteriales</taxon>
        <taxon>Mycobacteriaceae</taxon>
        <taxon>Mycobacterium</taxon>
        <taxon>Mycobacterium simiae complex</taxon>
    </lineage>
</organism>
<dbReference type="Pfam" id="PF18645">
    <property type="entry name" value="DUF5631"/>
    <property type="match status" value="1"/>
</dbReference>
<evidence type="ECO:0000313" key="3">
    <source>
        <dbReference type="Proteomes" id="UP000467105"/>
    </source>
</evidence>
<feature type="domain" description="DUF5631" evidence="1">
    <location>
        <begin position="1"/>
        <end position="55"/>
    </location>
</feature>
<proteinExistence type="predicted"/>
<evidence type="ECO:0000259" key="1">
    <source>
        <dbReference type="Pfam" id="PF18645"/>
    </source>
</evidence>
<dbReference type="Proteomes" id="UP000467105">
    <property type="component" value="Chromosome"/>
</dbReference>
<dbReference type="EMBL" id="AP022614">
    <property type="protein sequence ID" value="BBZ46589.1"/>
    <property type="molecule type" value="Genomic_DNA"/>
</dbReference>
<dbReference type="InterPro" id="IPR040833">
    <property type="entry name" value="DUF5631"/>
</dbReference>